<sequence length="99" mass="11314">MKRHEKLLALLKRFLTRRDRIVPGDELQIKMVQAIKVYCINCKEHIFYVKDESKGAVPENLAPLKGHKPPQGFLCPFCNQISVAYSPAATLRTDRGYIS</sequence>
<dbReference type="Proteomes" id="UP000717534">
    <property type="component" value="Unassembled WGS sequence"/>
</dbReference>
<dbReference type="EMBL" id="JAFITO010000003">
    <property type="protein sequence ID" value="MBN4068072.1"/>
    <property type="molecule type" value="Genomic_DNA"/>
</dbReference>
<gene>
    <name evidence="1" type="ORF">JYU06_00910</name>
</gene>
<comment type="caution">
    <text evidence="1">The sequence shown here is derived from an EMBL/GenBank/DDBJ whole genome shotgun (WGS) entry which is preliminary data.</text>
</comment>
<name>A0ABS3AW22_9BACT</name>
<accession>A0ABS3AW22</accession>
<evidence type="ECO:0000313" key="2">
    <source>
        <dbReference type="Proteomes" id="UP000717534"/>
    </source>
</evidence>
<reference evidence="1 2" key="1">
    <citation type="submission" date="2021-02" db="EMBL/GenBank/DDBJ databases">
        <title>Activity-based single-cell genomes from oceanic crustal fluid captures similar information to metagenomic and metatranscriptomic surveys with orders of magnitude less sampling.</title>
        <authorList>
            <person name="D'Angelo T.S."/>
            <person name="Orcutt B.N."/>
        </authorList>
    </citation>
    <scope>NUCLEOTIDE SEQUENCE [LARGE SCALE GENOMIC DNA]</scope>
    <source>
        <strain evidence="1">AH-315-G02</strain>
    </source>
</reference>
<keyword evidence="2" id="KW-1185">Reference proteome</keyword>
<organism evidence="1 2">
    <name type="scientific">Desulfotalea psychrophila</name>
    <dbReference type="NCBI Taxonomy" id="84980"/>
    <lineage>
        <taxon>Bacteria</taxon>
        <taxon>Pseudomonadati</taxon>
        <taxon>Thermodesulfobacteriota</taxon>
        <taxon>Desulfobulbia</taxon>
        <taxon>Desulfobulbales</taxon>
        <taxon>Desulfocapsaceae</taxon>
        <taxon>Desulfotalea</taxon>
    </lineage>
</organism>
<evidence type="ECO:0000313" key="1">
    <source>
        <dbReference type="EMBL" id="MBN4068072.1"/>
    </source>
</evidence>
<protein>
    <submittedName>
        <fullName evidence="1">Uncharacterized protein</fullName>
    </submittedName>
</protein>
<proteinExistence type="predicted"/>